<accession>A0AAD9HXP9</accession>
<sequence>MWGLADHSCNRRLWDTTNRRPEQKGSPSYFPPDALHHGRRRTVDQTVVTLVTETYEAWSPTSDAVKLVGIVVRGLQPTF</sequence>
<reference evidence="2" key="1">
    <citation type="journal article" date="2023" name="Mol. Plant Microbe Interact.">
        <title>Elucidating the Obligate Nature and Biological Capacity of an Invasive Fungal Corn Pathogen.</title>
        <authorList>
            <person name="MacCready J.S."/>
            <person name="Roggenkamp E.M."/>
            <person name="Gdanetz K."/>
            <person name="Chilvers M.I."/>
        </authorList>
    </citation>
    <scope>NUCLEOTIDE SEQUENCE</scope>
    <source>
        <strain evidence="2">PM02</strain>
    </source>
</reference>
<evidence type="ECO:0000256" key="1">
    <source>
        <dbReference type="SAM" id="MobiDB-lite"/>
    </source>
</evidence>
<organism evidence="2 3">
    <name type="scientific">Phyllachora maydis</name>
    <dbReference type="NCBI Taxonomy" id="1825666"/>
    <lineage>
        <taxon>Eukaryota</taxon>
        <taxon>Fungi</taxon>
        <taxon>Dikarya</taxon>
        <taxon>Ascomycota</taxon>
        <taxon>Pezizomycotina</taxon>
        <taxon>Sordariomycetes</taxon>
        <taxon>Sordariomycetidae</taxon>
        <taxon>Phyllachorales</taxon>
        <taxon>Phyllachoraceae</taxon>
        <taxon>Phyllachora</taxon>
    </lineage>
</organism>
<keyword evidence="3" id="KW-1185">Reference proteome</keyword>
<evidence type="ECO:0000313" key="2">
    <source>
        <dbReference type="EMBL" id="KAK2067348.1"/>
    </source>
</evidence>
<proteinExistence type="predicted"/>
<feature type="region of interest" description="Disordered" evidence="1">
    <location>
        <begin position="1"/>
        <end position="36"/>
    </location>
</feature>
<dbReference type="Proteomes" id="UP001217918">
    <property type="component" value="Unassembled WGS sequence"/>
</dbReference>
<evidence type="ECO:0000313" key="3">
    <source>
        <dbReference type="Proteomes" id="UP001217918"/>
    </source>
</evidence>
<dbReference type="EMBL" id="JAQQPM010000001">
    <property type="protein sequence ID" value="KAK2067348.1"/>
    <property type="molecule type" value="Genomic_DNA"/>
</dbReference>
<dbReference type="AlphaFoldDB" id="A0AAD9HXP9"/>
<protein>
    <submittedName>
        <fullName evidence="2">Uncharacterized protein</fullName>
    </submittedName>
</protein>
<feature type="compositionally biased region" description="Basic and acidic residues" evidence="1">
    <location>
        <begin position="8"/>
        <end position="23"/>
    </location>
</feature>
<comment type="caution">
    <text evidence="2">The sequence shown here is derived from an EMBL/GenBank/DDBJ whole genome shotgun (WGS) entry which is preliminary data.</text>
</comment>
<gene>
    <name evidence="2" type="ORF">P8C59_001098</name>
</gene>
<name>A0AAD9HXP9_9PEZI</name>